<feature type="transmembrane region" description="Helical" evidence="1">
    <location>
        <begin position="152"/>
        <end position="173"/>
    </location>
</feature>
<keyword evidence="1" id="KW-0472">Membrane</keyword>
<feature type="transmembrane region" description="Helical" evidence="1">
    <location>
        <begin position="352"/>
        <end position="372"/>
    </location>
</feature>
<dbReference type="AlphaFoldDB" id="A0A285S943"/>
<feature type="transmembrane region" description="Helical" evidence="1">
    <location>
        <begin position="313"/>
        <end position="332"/>
    </location>
</feature>
<feature type="transmembrane region" description="Helical" evidence="1">
    <location>
        <begin position="185"/>
        <end position="214"/>
    </location>
</feature>
<sequence length="493" mass="55700">MQENFIKIRAKLILGIIYFVLVIPLMYSIYYSVPASDDFAMALGRDAYGNPVAEFFKAVGFFWNNRGGTIIWFIIEFLLNPLNLHIHLGHAYGIYMIVAFLLCFGVILYSVSTVFNYFLKNIEKAKLISSVITFLTAVMLIQNYYYVEAYNWYVGMVAYPMGLAGLFLVLAYLIRYSQTGNKKFLIALTIIGVIVANNTPFDVPIGIIFLYVVFLRKGFNNHIPVFIKRYIPLICFMASGLAAVTAPGNSARQGQYTEPVPLSNSLIQTFADVKYFGMLIIKERPVTFIIAAVLVIIGFAANTKAHKKPENIITLAIASFLVCFGTVLPYVYGRGMTRTYLDVRMQYVLDYFIQISICFGCFVLGQWIGYIVKTNLEKLGYIAACAVAVLGACALIVTGRYATTVSYEVYAKCAEIKASYDLWNGILLEIEQSDSDDVVVNRDYNIHWNKYFLYSGMEPGEVYAVDLDAFYDSQQILPNVYYKKNSITVNYPR</sequence>
<accession>A0A285S943</accession>
<organism evidence="2 3">
    <name type="scientific">Pseudobutyrivibrio ruminis DSM 9787</name>
    <dbReference type="NCBI Taxonomy" id="1123011"/>
    <lineage>
        <taxon>Bacteria</taxon>
        <taxon>Bacillati</taxon>
        <taxon>Bacillota</taxon>
        <taxon>Clostridia</taxon>
        <taxon>Lachnospirales</taxon>
        <taxon>Lachnospiraceae</taxon>
        <taxon>Pseudobutyrivibrio</taxon>
    </lineage>
</organism>
<keyword evidence="1" id="KW-0812">Transmembrane</keyword>
<keyword evidence="1" id="KW-1133">Transmembrane helix</keyword>
<feature type="transmembrane region" description="Helical" evidence="1">
    <location>
        <begin position="379"/>
        <end position="402"/>
    </location>
</feature>
<name>A0A285S943_9FIRM</name>
<feature type="transmembrane region" description="Helical" evidence="1">
    <location>
        <begin position="127"/>
        <end position="146"/>
    </location>
</feature>
<feature type="transmembrane region" description="Helical" evidence="1">
    <location>
        <begin position="92"/>
        <end position="115"/>
    </location>
</feature>
<evidence type="ECO:0000313" key="2">
    <source>
        <dbReference type="EMBL" id="SOC04112.1"/>
    </source>
</evidence>
<dbReference type="Proteomes" id="UP000219563">
    <property type="component" value="Unassembled WGS sequence"/>
</dbReference>
<gene>
    <name evidence="2" type="ORF">SAMN02910411_2012</name>
</gene>
<evidence type="ECO:0000313" key="3">
    <source>
        <dbReference type="Proteomes" id="UP000219563"/>
    </source>
</evidence>
<reference evidence="2 3" key="1">
    <citation type="submission" date="2017-08" db="EMBL/GenBank/DDBJ databases">
        <authorList>
            <person name="de Groot N.N."/>
        </authorList>
    </citation>
    <scope>NUCLEOTIDE SEQUENCE [LARGE SCALE GENOMIC DNA]</scope>
    <source>
        <strain evidence="2 3">DSM 9787</strain>
    </source>
</reference>
<proteinExistence type="predicted"/>
<feature type="transmembrane region" description="Helical" evidence="1">
    <location>
        <begin position="12"/>
        <end position="33"/>
    </location>
</feature>
<feature type="transmembrane region" description="Helical" evidence="1">
    <location>
        <begin position="285"/>
        <end position="301"/>
    </location>
</feature>
<evidence type="ECO:0000256" key="1">
    <source>
        <dbReference type="SAM" id="Phobius"/>
    </source>
</evidence>
<protein>
    <submittedName>
        <fullName evidence="2">Uncharacterized protein</fullName>
    </submittedName>
</protein>
<dbReference type="EMBL" id="OBMR01000006">
    <property type="protein sequence ID" value="SOC04112.1"/>
    <property type="molecule type" value="Genomic_DNA"/>
</dbReference>